<dbReference type="Proteomes" id="UP000414136">
    <property type="component" value="Unassembled WGS sequence"/>
</dbReference>
<sequence length="249" mass="26882">MRSPVPTTPALRRWLAGSALVLSGVACAPIPYAVAAAQAPAQALTDQAVHHYEAGQQTQAREEFRRAAEQGNRLAQFDYAMMLLNGEGADADPDGAVHWLERAASAGMTQAQYVYAKMFDDGYVVGKSIPQANLWYEKAARQGHVQAQAAIANEYFIGRGVPKDYKTAFTWYEKAARGGDLPSQYIVASYYERGYGVVTPDLERARLWYGKAAAQGDVAAQGKLDAMNRELARQAAPAAGTTPPTPAAR</sequence>
<dbReference type="RefSeq" id="WP_150624178.1">
    <property type="nucleotide sequence ID" value="NZ_CABPSQ010000002.1"/>
</dbReference>
<dbReference type="PANTHER" id="PTHR11102">
    <property type="entry name" value="SEL-1-LIKE PROTEIN"/>
    <property type="match status" value="1"/>
</dbReference>
<name>A0A5E4ZTK3_9BURK</name>
<dbReference type="SUPFAM" id="SSF81901">
    <property type="entry name" value="HCP-like"/>
    <property type="match status" value="1"/>
</dbReference>
<dbReference type="PROSITE" id="PS51257">
    <property type="entry name" value="PROKAR_LIPOPROTEIN"/>
    <property type="match status" value="1"/>
</dbReference>
<proteinExistence type="predicted"/>
<dbReference type="EMBL" id="CABPSQ010000002">
    <property type="protein sequence ID" value="VVE63585.1"/>
    <property type="molecule type" value="Genomic_DNA"/>
</dbReference>
<dbReference type="InterPro" id="IPR006597">
    <property type="entry name" value="Sel1-like"/>
</dbReference>
<organism evidence="2 3">
    <name type="scientific">Pandoraea captiosa</name>
    <dbReference type="NCBI Taxonomy" id="2508302"/>
    <lineage>
        <taxon>Bacteria</taxon>
        <taxon>Pseudomonadati</taxon>
        <taxon>Pseudomonadota</taxon>
        <taxon>Betaproteobacteria</taxon>
        <taxon>Burkholderiales</taxon>
        <taxon>Burkholderiaceae</taxon>
        <taxon>Pandoraea</taxon>
    </lineage>
</organism>
<reference evidence="2 3" key="1">
    <citation type="submission" date="2019-08" db="EMBL/GenBank/DDBJ databases">
        <authorList>
            <person name="Peeters C."/>
        </authorList>
    </citation>
    <scope>NUCLEOTIDE SEQUENCE [LARGE SCALE GENOMIC DNA]</scope>
    <source>
        <strain evidence="2 3">LMG 31118</strain>
    </source>
</reference>
<feature type="signal peptide" evidence="1">
    <location>
        <begin position="1"/>
        <end position="28"/>
    </location>
</feature>
<keyword evidence="3" id="KW-1185">Reference proteome</keyword>
<accession>A0A5E4ZTK3</accession>
<dbReference type="SMART" id="SM00671">
    <property type="entry name" value="SEL1"/>
    <property type="match status" value="5"/>
</dbReference>
<dbReference type="InterPro" id="IPR011990">
    <property type="entry name" value="TPR-like_helical_dom_sf"/>
</dbReference>
<protein>
    <submittedName>
        <fullName evidence="2">Sel1 repeat family protein</fullName>
    </submittedName>
</protein>
<gene>
    <name evidence="2" type="ORF">PCA31118_01320</name>
</gene>
<dbReference type="PANTHER" id="PTHR11102:SF160">
    <property type="entry name" value="ERAD-ASSOCIATED E3 UBIQUITIN-PROTEIN LIGASE COMPONENT HRD3"/>
    <property type="match status" value="1"/>
</dbReference>
<dbReference type="Gene3D" id="1.25.40.10">
    <property type="entry name" value="Tetratricopeptide repeat domain"/>
    <property type="match status" value="1"/>
</dbReference>
<evidence type="ECO:0000313" key="2">
    <source>
        <dbReference type="EMBL" id="VVE63585.1"/>
    </source>
</evidence>
<dbReference type="Pfam" id="PF08238">
    <property type="entry name" value="Sel1"/>
    <property type="match status" value="5"/>
</dbReference>
<dbReference type="InterPro" id="IPR050767">
    <property type="entry name" value="Sel1_AlgK"/>
</dbReference>
<dbReference type="OrthoDB" id="8912283at2"/>
<feature type="chain" id="PRO_5022848700" evidence="1">
    <location>
        <begin position="29"/>
        <end position="249"/>
    </location>
</feature>
<evidence type="ECO:0000256" key="1">
    <source>
        <dbReference type="SAM" id="SignalP"/>
    </source>
</evidence>
<keyword evidence="1" id="KW-0732">Signal</keyword>
<evidence type="ECO:0000313" key="3">
    <source>
        <dbReference type="Proteomes" id="UP000414136"/>
    </source>
</evidence>
<dbReference type="AlphaFoldDB" id="A0A5E4ZTK3"/>